<organism evidence="2 3">
    <name type="scientific">Amborella trichopoda</name>
    <dbReference type="NCBI Taxonomy" id="13333"/>
    <lineage>
        <taxon>Eukaryota</taxon>
        <taxon>Viridiplantae</taxon>
        <taxon>Streptophyta</taxon>
        <taxon>Embryophyta</taxon>
        <taxon>Tracheophyta</taxon>
        <taxon>Spermatophyta</taxon>
        <taxon>Magnoliopsida</taxon>
        <taxon>Amborellales</taxon>
        <taxon>Amborellaceae</taxon>
        <taxon>Amborella</taxon>
    </lineage>
</organism>
<dbReference type="Gene3D" id="1.10.530.10">
    <property type="match status" value="1"/>
</dbReference>
<dbReference type="GO" id="GO:0016998">
    <property type="term" value="P:cell wall macromolecule catabolic process"/>
    <property type="evidence" value="ECO:0007669"/>
    <property type="project" value="InterPro"/>
</dbReference>
<keyword evidence="3" id="KW-1185">Reference proteome</keyword>
<feature type="domain" description="Glycoside hydrolase family 19 catalytic" evidence="1">
    <location>
        <begin position="49"/>
        <end position="81"/>
    </location>
</feature>
<sequence length="81" mass="9175">MWGEAVCTRVLCWSTVVVKVAKTNVHVRLLPLQHRALMVGGGDVPSLMPQSLFYQMLKYKNNSARQQRGFYTYNAFVAVAK</sequence>
<dbReference type="Pfam" id="PF00182">
    <property type="entry name" value="Glyco_hydro_19"/>
    <property type="match status" value="1"/>
</dbReference>
<dbReference type="AlphaFoldDB" id="W1P8V6"/>
<gene>
    <name evidence="2" type="ORF">AMTR_s00079p00183380</name>
</gene>
<dbReference type="Proteomes" id="UP000017836">
    <property type="component" value="Unassembled WGS sequence"/>
</dbReference>
<evidence type="ECO:0000313" key="2">
    <source>
        <dbReference type="EMBL" id="ERN04036.1"/>
    </source>
</evidence>
<accession>W1P8V6</accession>
<dbReference type="HOGENOM" id="CLU_2577078_0_0_1"/>
<protein>
    <recommendedName>
        <fullName evidence="1">Glycoside hydrolase family 19 catalytic domain-containing protein</fullName>
    </recommendedName>
</protein>
<name>W1P8V6_AMBTC</name>
<dbReference type="EMBL" id="KI394313">
    <property type="protein sequence ID" value="ERN04036.1"/>
    <property type="molecule type" value="Genomic_DNA"/>
</dbReference>
<evidence type="ECO:0000259" key="1">
    <source>
        <dbReference type="Pfam" id="PF00182"/>
    </source>
</evidence>
<dbReference type="Gramene" id="ERN04036">
    <property type="protein sequence ID" value="ERN04036"/>
    <property type="gene ID" value="AMTR_s00079p00183380"/>
</dbReference>
<reference evidence="3" key="1">
    <citation type="journal article" date="2013" name="Science">
        <title>The Amborella genome and the evolution of flowering plants.</title>
        <authorList>
            <consortium name="Amborella Genome Project"/>
        </authorList>
    </citation>
    <scope>NUCLEOTIDE SEQUENCE [LARGE SCALE GENOMIC DNA]</scope>
</reference>
<evidence type="ECO:0000313" key="3">
    <source>
        <dbReference type="Proteomes" id="UP000017836"/>
    </source>
</evidence>
<dbReference type="InterPro" id="IPR000726">
    <property type="entry name" value="Glyco_hydro_19_cat"/>
</dbReference>
<proteinExistence type="predicted"/>
<dbReference type="GO" id="GO:0004568">
    <property type="term" value="F:chitinase activity"/>
    <property type="evidence" value="ECO:0007669"/>
    <property type="project" value="InterPro"/>
</dbReference>
<dbReference type="GO" id="GO:0006032">
    <property type="term" value="P:chitin catabolic process"/>
    <property type="evidence" value="ECO:0007669"/>
    <property type="project" value="InterPro"/>
</dbReference>